<protein>
    <submittedName>
        <fullName evidence="1">Uncharacterized protein</fullName>
    </submittedName>
</protein>
<dbReference type="Proteomes" id="UP000199365">
    <property type="component" value="Unassembled WGS sequence"/>
</dbReference>
<evidence type="ECO:0000313" key="1">
    <source>
        <dbReference type="EMBL" id="SDR50417.1"/>
    </source>
</evidence>
<gene>
    <name evidence="1" type="ORF">SAMN05445850_5058</name>
</gene>
<evidence type="ECO:0000313" key="2">
    <source>
        <dbReference type="Proteomes" id="UP000199365"/>
    </source>
</evidence>
<dbReference type="RefSeq" id="WP_090807821.1">
    <property type="nucleotide sequence ID" value="NZ_FNKX01000002.1"/>
</dbReference>
<organism evidence="1 2">
    <name type="scientific">Paraburkholderia tuberum</name>
    <dbReference type="NCBI Taxonomy" id="157910"/>
    <lineage>
        <taxon>Bacteria</taxon>
        <taxon>Pseudomonadati</taxon>
        <taxon>Pseudomonadota</taxon>
        <taxon>Betaproteobacteria</taxon>
        <taxon>Burkholderiales</taxon>
        <taxon>Burkholderiaceae</taxon>
        <taxon>Paraburkholderia</taxon>
    </lineage>
</organism>
<sequence length="103" mass="11639">MEPVLRISAAVLQTDDLTQLTHDAMLSLRARYVGPPMDALTVVVNRCCDGVEPTPDEYRAAMEQADKAGNREEVLQLLEKIATERRKWHRGGSPLRPNRWNQA</sequence>
<dbReference type="AlphaFoldDB" id="A0A1H1JLV9"/>
<keyword evidence="2" id="KW-1185">Reference proteome</keyword>
<dbReference type="EMBL" id="FNKX01000002">
    <property type="protein sequence ID" value="SDR50417.1"/>
    <property type="molecule type" value="Genomic_DNA"/>
</dbReference>
<proteinExistence type="predicted"/>
<accession>A0A1H1JLV9</accession>
<name>A0A1H1JLV9_9BURK</name>
<reference evidence="2" key="1">
    <citation type="submission" date="2016-10" db="EMBL/GenBank/DDBJ databases">
        <authorList>
            <person name="Varghese N."/>
            <person name="Submissions S."/>
        </authorList>
    </citation>
    <scope>NUCLEOTIDE SEQUENCE [LARGE SCALE GENOMIC DNA]</scope>
    <source>
        <strain evidence="2">DUS833</strain>
    </source>
</reference>